<dbReference type="Gene3D" id="2.130.10.10">
    <property type="entry name" value="YVTN repeat-like/Quinoprotein amine dehydrogenase"/>
    <property type="match status" value="2"/>
</dbReference>
<gene>
    <name evidence="5" type="ORF">NAES01612_LOCUS856</name>
</gene>
<dbReference type="GO" id="GO:1990234">
    <property type="term" value="C:transferase complex"/>
    <property type="evidence" value="ECO:0007669"/>
    <property type="project" value="UniProtKB-ARBA"/>
</dbReference>
<feature type="repeat" description="WD" evidence="3">
    <location>
        <begin position="386"/>
        <end position="416"/>
    </location>
</feature>
<feature type="repeat" description="WD" evidence="3">
    <location>
        <begin position="345"/>
        <end position="385"/>
    </location>
</feature>
<dbReference type="PRINTS" id="PR00320">
    <property type="entry name" value="GPROTEINBRPT"/>
</dbReference>
<keyword evidence="1 3" id="KW-0853">WD repeat</keyword>
<dbReference type="SMART" id="SM00320">
    <property type="entry name" value="WD40"/>
    <property type="match status" value="5"/>
</dbReference>
<evidence type="ECO:0000256" key="3">
    <source>
        <dbReference type="PROSITE-ProRule" id="PRU00221"/>
    </source>
</evidence>
<dbReference type="InterPro" id="IPR036322">
    <property type="entry name" value="WD40_repeat_dom_sf"/>
</dbReference>
<dbReference type="PANTHER" id="PTHR22847:SF637">
    <property type="entry name" value="WD REPEAT DOMAIN 5B"/>
    <property type="match status" value="1"/>
</dbReference>
<evidence type="ECO:0000256" key="4">
    <source>
        <dbReference type="SAM" id="MobiDB-lite"/>
    </source>
</evidence>
<feature type="region of interest" description="Disordered" evidence="4">
    <location>
        <begin position="141"/>
        <end position="180"/>
    </location>
</feature>
<evidence type="ECO:0000256" key="2">
    <source>
        <dbReference type="ARBA" id="ARBA00022737"/>
    </source>
</evidence>
<name>A0A7S4JKA8_9EUKA</name>
<protein>
    <recommendedName>
        <fullName evidence="6">Guanine nucleotide-binding protein subunit beta-like protein</fullName>
    </recommendedName>
</protein>
<dbReference type="PROSITE" id="PS50082">
    <property type="entry name" value="WD_REPEATS_2"/>
    <property type="match status" value="4"/>
</dbReference>
<dbReference type="SUPFAM" id="SSF50978">
    <property type="entry name" value="WD40 repeat-like"/>
    <property type="match status" value="1"/>
</dbReference>
<evidence type="ECO:0000256" key="1">
    <source>
        <dbReference type="ARBA" id="ARBA00022574"/>
    </source>
</evidence>
<dbReference type="InterPro" id="IPR015943">
    <property type="entry name" value="WD40/YVTN_repeat-like_dom_sf"/>
</dbReference>
<keyword evidence="2" id="KW-0677">Repeat</keyword>
<dbReference type="PANTHER" id="PTHR22847">
    <property type="entry name" value="WD40 REPEAT PROTEIN"/>
    <property type="match status" value="1"/>
</dbReference>
<dbReference type="InterPro" id="IPR019775">
    <property type="entry name" value="WD40_repeat_CS"/>
</dbReference>
<dbReference type="InterPro" id="IPR020472">
    <property type="entry name" value="WD40_PAC1"/>
</dbReference>
<reference evidence="5" key="1">
    <citation type="submission" date="2021-01" db="EMBL/GenBank/DDBJ databases">
        <authorList>
            <person name="Corre E."/>
            <person name="Pelletier E."/>
            <person name="Niang G."/>
            <person name="Scheremetjew M."/>
            <person name="Finn R."/>
            <person name="Kale V."/>
            <person name="Holt S."/>
            <person name="Cochrane G."/>
            <person name="Meng A."/>
            <person name="Brown T."/>
            <person name="Cohen L."/>
        </authorList>
    </citation>
    <scope>NUCLEOTIDE SEQUENCE</scope>
    <source>
        <strain evidence="5">SoJaBio B1-5/56/2</strain>
    </source>
</reference>
<proteinExistence type="predicted"/>
<feature type="repeat" description="WD" evidence="3">
    <location>
        <begin position="215"/>
        <end position="247"/>
    </location>
</feature>
<evidence type="ECO:0008006" key="6">
    <source>
        <dbReference type="Google" id="ProtNLM"/>
    </source>
</evidence>
<dbReference type="Pfam" id="PF00400">
    <property type="entry name" value="WD40"/>
    <property type="match status" value="4"/>
</dbReference>
<organism evidence="5">
    <name type="scientific">Paramoeba aestuarina</name>
    <dbReference type="NCBI Taxonomy" id="180227"/>
    <lineage>
        <taxon>Eukaryota</taxon>
        <taxon>Amoebozoa</taxon>
        <taxon>Discosea</taxon>
        <taxon>Flabellinia</taxon>
        <taxon>Dactylopodida</taxon>
        <taxon>Paramoebidae</taxon>
        <taxon>Paramoeba</taxon>
    </lineage>
</organism>
<evidence type="ECO:0000313" key="5">
    <source>
        <dbReference type="EMBL" id="CAE2266244.1"/>
    </source>
</evidence>
<dbReference type="AlphaFoldDB" id="A0A7S4JKA8"/>
<accession>A0A7S4JKA8</accession>
<dbReference type="InterPro" id="IPR001680">
    <property type="entry name" value="WD40_rpt"/>
</dbReference>
<feature type="repeat" description="WD" evidence="3">
    <location>
        <begin position="97"/>
        <end position="129"/>
    </location>
</feature>
<dbReference type="EMBL" id="HBKR01001361">
    <property type="protein sequence ID" value="CAE2266244.1"/>
    <property type="molecule type" value="Transcribed_RNA"/>
</dbReference>
<dbReference type="PROSITE" id="PS00678">
    <property type="entry name" value="WD_REPEATS_1"/>
    <property type="match status" value="2"/>
</dbReference>
<dbReference type="PROSITE" id="PS50294">
    <property type="entry name" value="WD_REPEATS_REGION"/>
    <property type="match status" value="3"/>
</dbReference>
<feature type="compositionally biased region" description="Basic residues" evidence="4">
    <location>
        <begin position="149"/>
        <end position="158"/>
    </location>
</feature>
<sequence length="471" mass="51863">MADEGLDGEVVNAKATRVIEVDESKMAISNMVTWKDFVYVGTPKFFRAIELSTSEVKFQIDTGVKGMFSKSNLLLGALTDFQILLFNMKTNLPMLLLNGHTNWVASVVIHKQIIISASADKTAIIWDISDFYAPVAANSGPGGGDDHGKKKKDKKSKSKIPSLPSAATDTETHSEFETDGTGMTEYIMDSDFALDDDVMKCLEVKSSFIGPLETLEGHTDTVVMTGLIGGLIVTASADKTIRLWNMKGKCMQVIDNAHSDWITQGKVQGIQLFTIGRDNVVKQWTLAEKGSTFSKKTIYLKHSHTYSCEARPVRVFLSKSRLFVPMSDHAVYVYDHKSGKLVNKCVGHTDKIASLVIGSDNIFWSAGSDKKIRKWAVETGNVICQYLGHTGAINKLQMTGGNIVSGSDDGSIRVWSKRDVEDRLRWYSGTGGEKGKNLDKELEWYKGKDKGAKKGDAGNKQGVADELAWYM</sequence>